<name>A0A4U2XT79_9BACI</name>
<dbReference type="Proteomes" id="UP000308744">
    <property type="component" value="Unassembled WGS sequence"/>
</dbReference>
<dbReference type="EMBL" id="SZPU01000175">
    <property type="protein sequence ID" value="TKI50948.1"/>
    <property type="molecule type" value="Genomic_DNA"/>
</dbReference>
<dbReference type="SMART" id="SM00248">
    <property type="entry name" value="ANK"/>
    <property type="match status" value="3"/>
</dbReference>
<dbReference type="GO" id="GO:0000976">
    <property type="term" value="F:transcription cis-regulatory region binding"/>
    <property type="evidence" value="ECO:0007669"/>
    <property type="project" value="TreeGrafter"/>
</dbReference>
<dbReference type="RefSeq" id="WP_137067892.1">
    <property type="nucleotide sequence ID" value="NZ_SZPU01000175.1"/>
</dbReference>
<feature type="repeat" description="ANK" evidence="3">
    <location>
        <begin position="120"/>
        <end position="149"/>
    </location>
</feature>
<keyword evidence="5" id="KW-1185">Reference proteome</keyword>
<dbReference type="SUPFAM" id="SSF48403">
    <property type="entry name" value="Ankyrin repeat"/>
    <property type="match status" value="1"/>
</dbReference>
<dbReference type="PROSITE" id="PS50297">
    <property type="entry name" value="ANK_REP_REGION"/>
    <property type="match status" value="1"/>
</dbReference>
<dbReference type="Pfam" id="PF12796">
    <property type="entry name" value="Ank_2"/>
    <property type="match status" value="2"/>
</dbReference>
<gene>
    <name evidence="4" type="ORF">FC756_27220</name>
</gene>
<dbReference type="PANTHER" id="PTHR24193:SF121">
    <property type="entry name" value="ADA2A-CONTAINING COMPLEX COMPONENT 3, ISOFORM D"/>
    <property type="match status" value="1"/>
</dbReference>
<dbReference type="PROSITE" id="PS50088">
    <property type="entry name" value="ANK_REPEAT"/>
    <property type="match status" value="1"/>
</dbReference>
<dbReference type="InterPro" id="IPR036770">
    <property type="entry name" value="Ankyrin_rpt-contain_sf"/>
</dbReference>
<dbReference type="PANTHER" id="PTHR24193">
    <property type="entry name" value="ANKYRIN REPEAT PROTEIN"/>
    <property type="match status" value="1"/>
</dbReference>
<comment type="caution">
    <text evidence="4">The sequence shown here is derived from an EMBL/GenBank/DDBJ whole genome shotgun (WGS) entry which is preliminary data.</text>
</comment>
<organism evidence="4 5">
    <name type="scientific">Lysinibacillus mangiferihumi</name>
    <dbReference type="NCBI Taxonomy" id="1130819"/>
    <lineage>
        <taxon>Bacteria</taxon>
        <taxon>Bacillati</taxon>
        <taxon>Bacillota</taxon>
        <taxon>Bacilli</taxon>
        <taxon>Bacillales</taxon>
        <taxon>Bacillaceae</taxon>
        <taxon>Lysinibacillus</taxon>
    </lineage>
</organism>
<dbReference type="AlphaFoldDB" id="A0A4U2XT79"/>
<evidence type="ECO:0000256" key="2">
    <source>
        <dbReference type="ARBA" id="ARBA00023043"/>
    </source>
</evidence>
<sequence>MENITKIFNDNADIFYKIYDSIRNDDVKSLDNILIKYPELLNVPVYGNTERNESLLHFAASREKKNTCLYLIDKGISVNIVDCWYCTPLEYAAGQGDIEWVKKLMSINAWVDGDCRGIITPLISAVIEGHREIVKYLLDCGADINRLHRRLNQTPLDLATVYGHQDIIALLKTRGG</sequence>
<accession>A0A4U2XT79</accession>
<reference evidence="4 5" key="1">
    <citation type="submission" date="2019-04" db="EMBL/GenBank/DDBJ databases">
        <title>Lysinibacillus genome sequencing.</title>
        <authorList>
            <person name="Dunlap C."/>
        </authorList>
    </citation>
    <scope>NUCLEOTIDE SEQUENCE [LARGE SCALE GENOMIC DNA]</scope>
    <source>
        <strain evidence="4 5">CCTCC AB 2010389</strain>
    </source>
</reference>
<evidence type="ECO:0000256" key="1">
    <source>
        <dbReference type="ARBA" id="ARBA00022737"/>
    </source>
</evidence>
<dbReference type="InterPro" id="IPR050663">
    <property type="entry name" value="Ankyrin-SOCS_Box"/>
</dbReference>
<dbReference type="InterPro" id="IPR002110">
    <property type="entry name" value="Ankyrin_rpt"/>
</dbReference>
<keyword evidence="1" id="KW-0677">Repeat</keyword>
<keyword evidence="2 3" id="KW-0040">ANK repeat</keyword>
<evidence type="ECO:0000313" key="5">
    <source>
        <dbReference type="Proteomes" id="UP000308744"/>
    </source>
</evidence>
<dbReference type="GO" id="GO:0045944">
    <property type="term" value="P:positive regulation of transcription by RNA polymerase II"/>
    <property type="evidence" value="ECO:0007669"/>
    <property type="project" value="TreeGrafter"/>
</dbReference>
<evidence type="ECO:0000313" key="4">
    <source>
        <dbReference type="EMBL" id="TKI50948.1"/>
    </source>
</evidence>
<evidence type="ECO:0000256" key="3">
    <source>
        <dbReference type="PROSITE-ProRule" id="PRU00023"/>
    </source>
</evidence>
<dbReference type="Gene3D" id="1.25.40.20">
    <property type="entry name" value="Ankyrin repeat-containing domain"/>
    <property type="match status" value="1"/>
</dbReference>
<feature type="non-terminal residue" evidence="4">
    <location>
        <position position="176"/>
    </location>
</feature>
<proteinExistence type="predicted"/>
<protein>
    <submittedName>
        <fullName evidence="4">Ankyrin repeat domain-containing protein</fullName>
    </submittedName>
</protein>